<feature type="compositionally biased region" description="Acidic residues" evidence="6">
    <location>
        <begin position="437"/>
        <end position="454"/>
    </location>
</feature>
<keyword evidence="5" id="KW-0804">Transcription</keyword>
<evidence type="ECO:0000256" key="1">
    <source>
        <dbReference type="ARBA" id="ARBA00010641"/>
    </source>
</evidence>
<comment type="similarity">
    <text evidence="1">Belongs to the sigma-70 factor family. ECF subfamily.</text>
</comment>
<evidence type="ECO:0000259" key="8">
    <source>
        <dbReference type="Pfam" id="PF13490"/>
    </source>
</evidence>
<dbReference type="Pfam" id="PF04542">
    <property type="entry name" value="Sigma70_r2"/>
    <property type="match status" value="1"/>
</dbReference>
<evidence type="ECO:0000256" key="6">
    <source>
        <dbReference type="SAM" id="MobiDB-lite"/>
    </source>
</evidence>
<protein>
    <submittedName>
        <fullName evidence="9">Sigma-70 family RNA polymerase sigma factor</fullName>
    </submittedName>
</protein>
<name>A0ABV8TSM7_9ACTN</name>
<dbReference type="InterPro" id="IPR027383">
    <property type="entry name" value="Znf_put"/>
</dbReference>
<evidence type="ECO:0000313" key="10">
    <source>
        <dbReference type="Proteomes" id="UP001595823"/>
    </source>
</evidence>
<sequence>MDTSSSTPLAQQSDPELVKATRTGDTGAYAVLYERHLGSARRLARILAADEATADDLVSESFAKILQTLQEGGGPDVAFRPYLLRSMRNTFYDRVRRDKKVTFTDDARVFDADAATADDPEVKKLDKRYASNAFAKLPERWQMVLWHTEVEEDSPADIAPLLGMTPNGVAALAYRARERLRQLFLQEHIADSADENCRWTVDRLGAHVRGRLAARDSKKVDDHLSACVPCKILVMELAEVNSGMRGVLAPIVLGVAAGSYLATSTGIAAGAGFLAVLAEPFLQAANWIRRFFQQLGTKGSIATGTATATVIAAVAVALTLDDDPEPPESAAPPAVNESPAPEEPAEEPSEEDEAPDPPAPEPDPEPEPEPEPDPDDPEPDPDEPADPPEEPDPVTVRHGLGDRGLSAGGVNTLPIVLHGEEFAANREEARTFQQATPEEEPGEEPGGEPDEGPDEGPTTVTVTVPDGVGLASETTPEGWSCGAEALVVICSDAEADGSSDRVSIDLSLSPDLSGFQSFDVAVEGPGVSGKETLRLPVAPAGTSAIYSTTAATGTEAAGNTWMSCRPANCRHRPLWAPGENWWLHPHRGKGAPLAPAAAVSGATLSVPEGAEIQWAGLSWGGVDGAASQVDLWTDDGWTTVHPESTADRQAFAEVTGLVRSGEVWVAAGFGELPMGHCHDCSMRWAGWGLTVVYAMPGADDEVAVYQTATDRDFSLAVPAGEGDATYVNWGGSEDHADLSWSVGGRDLASPSRSRARGSNEGPGWYTFGVDVGREEFSLGAPGRLSFAQGSPPNLLGVVAVTGPGPD</sequence>
<keyword evidence="4" id="KW-0238">DNA-binding</keyword>
<dbReference type="InterPro" id="IPR007627">
    <property type="entry name" value="RNA_pol_sigma70_r2"/>
</dbReference>
<feature type="domain" description="RNA polymerase sigma-70 region 2" evidence="7">
    <location>
        <begin position="32"/>
        <end position="100"/>
    </location>
</feature>
<feature type="compositionally biased region" description="Low complexity" evidence="6">
    <location>
        <begin position="455"/>
        <end position="469"/>
    </location>
</feature>
<dbReference type="PANTHER" id="PTHR43133:SF8">
    <property type="entry name" value="RNA POLYMERASE SIGMA FACTOR HI_1459-RELATED"/>
    <property type="match status" value="1"/>
</dbReference>
<keyword evidence="10" id="KW-1185">Reference proteome</keyword>
<feature type="compositionally biased region" description="Acidic residues" evidence="6">
    <location>
        <begin position="362"/>
        <end position="392"/>
    </location>
</feature>
<evidence type="ECO:0000256" key="4">
    <source>
        <dbReference type="ARBA" id="ARBA00023125"/>
    </source>
</evidence>
<dbReference type="Pfam" id="PF13490">
    <property type="entry name" value="zf-HC2"/>
    <property type="match status" value="1"/>
</dbReference>
<dbReference type="Proteomes" id="UP001595823">
    <property type="component" value="Unassembled WGS sequence"/>
</dbReference>
<keyword evidence="3" id="KW-0731">Sigma factor</keyword>
<dbReference type="Gene3D" id="1.10.10.10">
    <property type="entry name" value="Winged helix-like DNA-binding domain superfamily/Winged helix DNA-binding domain"/>
    <property type="match status" value="1"/>
</dbReference>
<reference evidence="10" key="1">
    <citation type="journal article" date="2019" name="Int. J. Syst. Evol. Microbiol.">
        <title>The Global Catalogue of Microorganisms (GCM) 10K type strain sequencing project: providing services to taxonomists for standard genome sequencing and annotation.</title>
        <authorList>
            <consortium name="The Broad Institute Genomics Platform"/>
            <consortium name="The Broad Institute Genome Sequencing Center for Infectious Disease"/>
            <person name="Wu L."/>
            <person name="Ma J."/>
        </authorList>
    </citation>
    <scope>NUCLEOTIDE SEQUENCE [LARGE SCALE GENOMIC DNA]</scope>
    <source>
        <strain evidence="10">IBRC-M 10908</strain>
    </source>
</reference>
<dbReference type="EMBL" id="JBHSDK010000001">
    <property type="protein sequence ID" value="MFC4333749.1"/>
    <property type="molecule type" value="Genomic_DNA"/>
</dbReference>
<feature type="compositionally biased region" description="Acidic residues" evidence="6">
    <location>
        <begin position="343"/>
        <end position="355"/>
    </location>
</feature>
<evidence type="ECO:0000256" key="2">
    <source>
        <dbReference type="ARBA" id="ARBA00023015"/>
    </source>
</evidence>
<accession>A0ABV8TSM7</accession>
<feature type="region of interest" description="Disordered" evidence="6">
    <location>
        <begin position="321"/>
        <end position="410"/>
    </location>
</feature>
<evidence type="ECO:0000259" key="7">
    <source>
        <dbReference type="Pfam" id="PF04542"/>
    </source>
</evidence>
<dbReference type="InterPro" id="IPR013324">
    <property type="entry name" value="RNA_pol_sigma_r3/r4-like"/>
</dbReference>
<dbReference type="SUPFAM" id="SSF88946">
    <property type="entry name" value="Sigma2 domain of RNA polymerase sigma factors"/>
    <property type="match status" value="1"/>
</dbReference>
<comment type="caution">
    <text evidence="9">The sequence shown here is derived from an EMBL/GenBank/DDBJ whole genome shotgun (WGS) entry which is preliminary data.</text>
</comment>
<dbReference type="InterPro" id="IPR039425">
    <property type="entry name" value="RNA_pol_sigma-70-like"/>
</dbReference>
<evidence type="ECO:0000256" key="3">
    <source>
        <dbReference type="ARBA" id="ARBA00023082"/>
    </source>
</evidence>
<gene>
    <name evidence="9" type="ORF">ACFPET_00865</name>
</gene>
<dbReference type="RefSeq" id="WP_380617483.1">
    <property type="nucleotide sequence ID" value="NZ_JBHSDK010000001.1"/>
</dbReference>
<evidence type="ECO:0000256" key="5">
    <source>
        <dbReference type="ARBA" id="ARBA00023163"/>
    </source>
</evidence>
<evidence type="ECO:0000313" key="9">
    <source>
        <dbReference type="EMBL" id="MFC4333749.1"/>
    </source>
</evidence>
<feature type="domain" description="Putative zinc-finger" evidence="8">
    <location>
        <begin position="197"/>
        <end position="230"/>
    </location>
</feature>
<keyword evidence="2" id="KW-0805">Transcription regulation</keyword>
<dbReference type="InterPro" id="IPR014284">
    <property type="entry name" value="RNA_pol_sigma-70_dom"/>
</dbReference>
<dbReference type="NCBIfam" id="TIGR02937">
    <property type="entry name" value="sigma70-ECF"/>
    <property type="match status" value="1"/>
</dbReference>
<feature type="region of interest" description="Disordered" evidence="6">
    <location>
        <begin position="428"/>
        <end position="476"/>
    </location>
</feature>
<dbReference type="InterPro" id="IPR036388">
    <property type="entry name" value="WH-like_DNA-bd_sf"/>
</dbReference>
<dbReference type="Gene3D" id="1.10.1740.10">
    <property type="match status" value="1"/>
</dbReference>
<organism evidence="9 10">
    <name type="scientific">Salininema proteolyticum</name>
    <dbReference type="NCBI Taxonomy" id="1607685"/>
    <lineage>
        <taxon>Bacteria</taxon>
        <taxon>Bacillati</taxon>
        <taxon>Actinomycetota</taxon>
        <taxon>Actinomycetes</taxon>
        <taxon>Glycomycetales</taxon>
        <taxon>Glycomycetaceae</taxon>
        <taxon>Salininema</taxon>
    </lineage>
</organism>
<dbReference type="SUPFAM" id="SSF88659">
    <property type="entry name" value="Sigma3 and sigma4 domains of RNA polymerase sigma factors"/>
    <property type="match status" value="1"/>
</dbReference>
<proteinExistence type="inferred from homology"/>
<dbReference type="InterPro" id="IPR013325">
    <property type="entry name" value="RNA_pol_sigma_r2"/>
</dbReference>
<dbReference type="PANTHER" id="PTHR43133">
    <property type="entry name" value="RNA POLYMERASE ECF-TYPE SIGMA FACTO"/>
    <property type="match status" value="1"/>
</dbReference>